<keyword evidence="1" id="KW-0808">Transferase</keyword>
<dbReference type="InterPro" id="IPR029063">
    <property type="entry name" value="SAM-dependent_MTases_sf"/>
</dbReference>
<organism evidence="1 2">
    <name type="scientific">Luteimonas composti</name>
    <dbReference type="NCBI Taxonomy" id="398257"/>
    <lineage>
        <taxon>Bacteria</taxon>
        <taxon>Pseudomonadati</taxon>
        <taxon>Pseudomonadota</taxon>
        <taxon>Gammaproteobacteria</taxon>
        <taxon>Lysobacterales</taxon>
        <taxon>Lysobacteraceae</taxon>
        <taxon>Luteimonas</taxon>
    </lineage>
</organism>
<proteinExistence type="predicted"/>
<keyword evidence="2" id="KW-1185">Reference proteome</keyword>
<reference evidence="1" key="2">
    <citation type="submission" date="2023-04" db="EMBL/GenBank/DDBJ databases">
        <authorList>
            <person name="Sun J.-Q."/>
        </authorList>
    </citation>
    <scope>NUCLEOTIDE SEQUENCE</scope>
    <source>
        <strain evidence="1">CC-YY355</strain>
    </source>
</reference>
<dbReference type="RefSeq" id="WP_280943267.1">
    <property type="nucleotide sequence ID" value="NZ_JARYGX010000023.1"/>
</dbReference>
<dbReference type="Gene3D" id="3.40.50.150">
    <property type="entry name" value="Vaccinia Virus protein VP39"/>
    <property type="match status" value="1"/>
</dbReference>
<dbReference type="EMBL" id="JARYGX010000023">
    <property type="protein sequence ID" value="MDH7454061.1"/>
    <property type="molecule type" value="Genomic_DNA"/>
</dbReference>
<protein>
    <submittedName>
        <fullName evidence="1">TylF/MycF/NovP-related O-methyltransferase</fullName>
        <ecNumber evidence="1">2.1.1.-</ecNumber>
    </submittedName>
</protein>
<accession>A0ABT6MUY2</accession>
<reference evidence="1" key="1">
    <citation type="journal article" date="2007" name="Int. J. Syst. Evol. Microbiol.">
        <title>Luteimonas composti sp. nov., a moderately thermophilic bacterium isolated from food waste.</title>
        <authorList>
            <person name="Young C.C."/>
            <person name="Kampfer P."/>
            <person name="Chen W.M."/>
            <person name="Yen W.S."/>
            <person name="Arun A.B."/>
            <person name="Lai W.A."/>
            <person name="Shen F.T."/>
            <person name="Rekha P.D."/>
            <person name="Lin K.Y."/>
            <person name="Chou J.H."/>
        </authorList>
    </citation>
    <scope>NUCLEOTIDE SEQUENCE</scope>
    <source>
        <strain evidence="1">CC-YY355</strain>
    </source>
</reference>
<dbReference type="PANTHER" id="PTHR40036:SF1">
    <property type="entry name" value="MACROCIN O-METHYLTRANSFERASE"/>
    <property type="match status" value="1"/>
</dbReference>
<name>A0ABT6MUY2_9GAMM</name>
<keyword evidence="1" id="KW-0489">Methyltransferase</keyword>
<dbReference type="EC" id="2.1.1.-" evidence="1"/>
<dbReference type="Pfam" id="PF13578">
    <property type="entry name" value="Methyltransf_24"/>
    <property type="match status" value="1"/>
</dbReference>
<dbReference type="SUPFAM" id="SSF53335">
    <property type="entry name" value="S-adenosyl-L-methionine-dependent methyltransferases"/>
    <property type="match status" value="1"/>
</dbReference>
<dbReference type="GO" id="GO:0008168">
    <property type="term" value="F:methyltransferase activity"/>
    <property type="evidence" value="ECO:0007669"/>
    <property type="project" value="UniProtKB-KW"/>
</dbReference>
<dbReference type="Proteomes" id="UP001160550">
    <property type="component" value="Unassembled WGS sequence"/>
</dbReference>
<dbReference type="PANTHER" id="PTHR40036">
    <property type="entry name" value="MACROCIN O-METHYLTRANSFERASE"/>
    <property type="match status" value="1"/>
</dbReference>
<gene>
    <name evidence="1" type="ORF">QF205_13425</name>
</gene>
<dbReference type="GO" id="GO:0032259">
    <property type="term" value="P:methylation"/>
    <property type="evidence" value="ECO:0007669"/>
    <property type="project" value="UniProtKB-KW"/>
</dbReference>
<sequence length="233" mass="26331">MTPDSGNPLATADAIGAALDQWLGRSKGGYDFWKIARLMSSVDTAKYFETHMLTTPLYASRAKFHEAIFPKRTIPGLVLEFGVAGGRSINRLAKLFPQETVYGFDSFEGLPEAWRPDYQKSHFAQALPAVRDNVELVVGWFNETLPAFLDAHQGDISLLHVDCDLYSSTRTIFELLAPRIKPGTLIVFDEYFNYPGWREHEHKAFMEFLADNGLEHEYLGAVRCNKQVAARIR</sequence>
<dbReference type="InterPro" id="IPR008884">
    <property type="entry name" value="TylF_MeTrfase"/>
</dbReference>
<evidence type="ECO:0000313" key="2">
    <source>
        <dbReference type="Proteomes" id="UP001160550"/>
    </source>
</evidence>
<evidence type="ECO:0000313" key="1">
    <source>
        <dbReference type="EMBL" id="MDH7454061.1"/>
    </source>
</evidence>
<comment type="caution">
    <text evidence="1">The sequence shown here is derived from an EMBL/GenBank/DDBJ whole genome shotgun (WGS) entry which is preliminary data.</text>
</comment>